<dbReference type="RefSeq" id="WP_008626758.1">
    <property type="nucleotide sequence ID" value="NZ_JAKEVZ010000011.1"/>
</dbReference>
<evidence type="ECO:0000313" key="3">
    <source>
        <dbReference type="Proteomes" id="UP001201449"/>
    </source>
</evidence>
<gene>
    <name evidence="2" type="ORF">L0U89_14580</name>
</gene>
<accession>A0ABS9BYK8</accession>
<protein>
    <submittedName>
        <fullName evidence="2">YehE family protein</fullName>
    </submittedName>
</protein>
<keyword evidence="3" id="KW-1185">Reference proteome</keyword>
<evidence type="ECO:0000313" key="2">
    <source>
        <dbReference type="EMBL" id="MCF1752286.1"/>
    </source>
</evidence>
<organism evidence="2 3">
    <name type="scientific">Mariniradius sediminis</name>
    <dbReference type="NCBI Taxonomy" id="2909237"/>
    <lineage>
        <taxon>Bacteria</taxon>
        <taxon>Pseudomonadati</taxon>
        <taxon>Bacteroidota</taxon>
        <taxon>Cytophagia</taxon>
        <taxon>Cytophagales</taxon>
        <taxon>Cyclobacteriaceae</taxon>
        <taxon>Mariniradius</taxon>
    </lineage>
</organism>
<proteinExistence type="predicted"/>
<comment type="caution">
    <text evidence="2">The sequence shown here is derived from an EMBL/GenBank/DDBJ whole genome shotgun (WGS) entry which is preliminary data.</text>
</comment>
<dbReference type="EMBL" id="JAKEVZ010000011">
    <property type="protein sequence ID" value="MCF1752286.1"/>
    <property type="molecule type" value="Genomic_DNA"/>
</dbReference>
<dbReference type="Proteomes" id="UP001201449">
    <property type="component" value="Unassembled WGS sequence"/>
</dbReference>
<reference evidence="2 3" key="1">
    <citation type="submission" date="2022-01" db="EMBL/GenBank/DDBJ databases">
        <title>Mariniradius saccharolyticus sp. nov., isolated from sediment of a river.</title>
        <authorList>
            <person name="Liu H."/>
        </authorList>
    </citation>
    <scope>NUCLEOTIDE SEQUENCE [LARGE SCALE GENOMIC DNA]</scope>
    <source>
        <strain evidence="2 3">RY-2</strain>
    </source>
</reference>
<keyword evidence="1" id="KW-0732">Signal</keyword>
<sequence length="105" mass="11579">MKKHLFFGIIFAAGLAASPVFAQESALSQATEMAQDQEKTKLDPEQLPDPIKATIMNNESLKGLQIKEAWQIVDPSGEAHFKVVFDENGSDLTKKFKADGTEIKE</sequence>
<evidence type="ECO:0000256" key="1">
    <source>
        <dbReference type="SAM" id="SignalP"/>
    </source>
</evidence>
<name>A0ABS9BYK8_9BACT</name>
<feature type="signal peptide" evidence="1">
    <location>
        <begin position="1"/>
        <end position="22"/>
    </location>
</feature>
<feature type="chain" id="PRO_5046701776" evidence="1">
    <location>
        <begin position="23"/>
        <end position="105"/>
    </location>
</feature>